<organism evidence="4 5">
    <name type="scientific">Dreissena polymorpha</name>
    <name type="common">Zebra mussel</name>
    <name type="synonym">Mytilus polymorpha</name>
    <dbReference type="NCBI Taxonomy" id="45954"/>
    <lineage>
        <taxon>Eukaryota</taxon>
        <taxon>Metazoa</taxon>
        <taxon>Spiralia</taxon>
        <taxon>Lophotrochozoa</taxon>
        <taxon>Mollusca</taxon>
        <taxon>Bivalvia</taxon>
        <taxon>Autobranchia</taxon>
        <taxon>Heteroconchia</taxon>
        <taxon>Euheterodonta</taxon>
        <taxon>Imparidentia</taxon>
        <taxon>Neoheterodontei</taxon>
        <taxon>Myida</taxon>
        <taxon>Dreissenoidea</taxon>
        <taxon>Dreissenidae</taxon>
        <taxon>Dreissena</taxon>
    </lineage>
</organism>
<gene>
    <name evidence="4" type="ORF">DPMN_069659</name>
</gene>
<dbReference type="AlphaFoldDB" id="A0A9D3YZI8"/>
<dbReference type="EMBL" id="JAIWYP010000014">
    <property type="protein sequence ID" value="KAH3710190.1"/>
    <property type="molecule type" value="Genomic_DNA"/>
</dbReference>
<dbReference type="Pfam" id="PF17921">
    <property type="entry name" value="Integrase_H2C2"/>
    <property type="match status" value="1"/>
</dbReference>
<dbReference type="InterPro" id="IPR041588">
    <property type="entry name" value="Integrase_H2C2"/>
</dbReference>
<name>A0A9D3YZI8_DREPO</name>
<evidence type="ECO:0000256" key="2">
    <source>
        <dbReference type="SAM" id="MobiDB-lite"/>
    </source>
</evidence>
<dbReference type="InterPro" id="IPR013087">
    <property type="entry name" value="Znf_C2H2_type"/>
</dbReference>
<sequence>MHGIKTSGHLGIKKTFEKIRQQYYWPGLRTDVKIYASCCDVCAKRMSPAKRTTVVKMKTSTSTSTSFAVCKKDVPVTVGFRDHIMTCALKRIACTECGVNFKKVVYLKRHYARTGHDKISHDSDNEYCSESASACSSAVNDKEDHGDGDWDSDSEVSVDEKGSSSDEDSDLELGGTGRKRTASTHVQAPVKRA</sequence>
<keyword evidence="1" id="KW-0862">Zinc</keyword>
<keyword evidence="1" id="KW-0479">Metal-binding</keyword>
<reference evidence="4" key="2">
    <citation type="submission" date="2020-11" db="EMBL/GenBank/DDBJ databases">
        <authorList>
            <person name="McCartney M.A."/>
            <person name="Auch B."/>
            <person name="Kono T."/>
            <person name="Mallez S."/>
            <person name="Becker A."/>
            <person name="Gohl D.M."/>
            <person name="Silverstein K.A.T."/>
            <person name="Koren S."/>
            <person name="Bechman K.B."/>
            <person name="Herman A."/>
            <person name="Abrahante J.E."/>
            <person name="Garbe J."/>
        </authorList>
    </citation>
    <scope>NUCLEOTIDE SEQUENCE</scope>
    <source>
        <strain evidence="4">Duluth1</strain>
        <tissue evidence="4">Whole animal</tissue>
    </source>
</reference>
<comment type="caution">
    <text evidence="4">The sequence shown here is derived from an EMBL/GenBank/DDBJ whole genome shotgun (WGS) entry which is preliminary data.</text>
</comment>
<evidence type="ECO:0000256" key="1">
    <source>
        <dbReference type="PROSITE-ProRule" id="PRU00042"/>
    </source>
</evidence>
<accession>A0A9D3YZI8</accession>
<dbReference type="PROSITE" id="PS50157">
    <property type="entry name" value="ZINC_FINGER_C2H2_2"/>
    <property type="match status" value="1"/>
</dbReference>
<keyword evidence="5" id="KW-1185">Reference proteome</keyword>
<keyword evidence="1" id="KW-0863">Zinc-finger</keyword>
<dbReference type="PROSITE" id="PS00028">
    <property type="entry name" value="ZINC_FINGER_C2H2_1"/>
    <property type="match status" value="1"/>
</dbReference>
<protein>
    <recommendedName>
        <fullName evidence="3">C2H2-type domain-containing protein</fullName>
    </recommendedName>
</protein>
<evidence type="ECO:0000259" key="3">
    <source>
        <dbReference type="PROSITE" id="PS50157"/>
    </source>
</evidence>
<feature type="region of interest" description="Disordered" evidence="2">
    <location>
        <begin position="138"/>
        <end position="193"/>
    </location>
</feature>
<reference evidence="4" key="1">
    <citation type="journal article" date="2019" name="bioRxiv">
        <title>The Genome of the Zebra Mussel, Dreissena polymorpha: A Resource for Invasive Species Research.</title>
        <authorList>
            <person name="McCartney M.A."/>
            <person name="Auch B."/>
            <person name="Kono T."/>
            <person name="Mallez S."/>
            <person name="Zhang Y."/>
            <person name="Obille A."/>
            <person name="Becker A."/>
            <person name="Abrahante J.E."/>
            <person name="Garbe J."/>
            <person name="Badalamenti J.P."/>
            <person name="Herman A."/>
            <person name="Mangelson H."/>
            <person name="Liachko I."/>
            <person name="Sullivan S."/>
            <person name="Sone E.D."/>
            <person name="Koren S."/>
            <person name="Silverstein K.A.T."/>
            <person name="Beckman K.B."/>
            <person name="Gohl D.M."/>
        </authorList>
    </citation>
    <scope>NUCLEOTIDE SEQUENCE</scope>
    <source>
        <strain evidence="4">Duluth1</strain>
        <tissue evidence="4">Whole animal</tissue>
    </source>
</reference>
<dbReference type="Gene3D" id="1.10.340.70">
    <property type="match status" value="1"/>
</dbReference>
<evidence type="ECO:0000313" key="5">
    <source>
        <dbReference type="Proteomes" id="UP000828390"/>
    </source>
</evidence>
<feature type="domain" description="C2H2-type" evidence="3">
    <location>
        <begin position="92"/>
        <end position="126"/>
    </location>
</feature>
<evidence type="ECO:0000313" key="4">
    <source>
        <dbReference type="EMBL" id="KAH3710190.1"/>
    </source>
</evidence>
<dbReference type="GO" id="GO:0008270">
    <property type="term" value="F:zinc ion binding"/>
    <property type="evidence" value="ECO:0007669"/>
    <property type="project" value="UniProtKB-KW"/>
</dbReference>
<proteinExistence type="predicted"/>
<dbReference type="Proteomes" id="UP000828390">
    <property type="component" value="Unassembled WGS sequence"/>
</dbReference>